<evidence type="ECO:0000313" key="3">
    <source>
        <dbReference type="Proteomes" id="UP000292884"/>
    </source>
</evidence>
<evidence type="ECO:0000313" key="2">
    <source>
        <dbReference type="EMBL" id="TCC90599.1"/>
    </source>
</evidence>
<dbReference type="Pfam" id="PF00535">
    <property type="entry name" value="Glycos_transf_2"/>
    <property type="match status" value="1"/>
</dbReference>
<dbReference type="InterPro" id="IPR050256">
    <property type="entry name" value="Glycosyltransferase_2"/>
</dbReference>
<dbReference type="RefSeq" id="WP_131553996.1">
    <property type="nucleotide sequence ID" value="NZ_SJSK01000003.1"/>
</dbReference>
<organism evidence="2 3">
    <name type="scientific">Pedobacter frigiditerrae</name>
    <dbReference type="NCBI Taxonomy" id="2530452"/>
    <lineage>
        <taxon>Bacteria</taxon>
        <taxon>Pseudomonadati</taxon>
        <taxon>Bacteroidota</taxon>
        <taxon>Sphingobacteriia</taxon>
        <taxon>Sphingobacteriales</taxon>
        <taxon>Sphingobacteriaceae</taxon>
        <taxon>Pedobacter</taxon>
    </lineage>
</organism>
<dbReference type="CDD" id="cd04179">
    <property type="entry name" value="DPM_DPG-synthase_like"/>
    <property type="match status" value="1"/>
</dbReference>
<gene>
    <name evidence="2" type="ORF">EZ428_15140</name>
</gene>
<keyword evidence="2" id="KW-0808">Transferase</keyword>
<accession>A0A4R0MU19</accession>
<dbReference type="AlphaFoldDB" id="A0A4R0MU19"/>
<dbReference type="SUPFAM" id="SSF53448">
    <property type="entry name" value="Nucleotide-diphospho-sugar transferases"/>
    <property type="match status" value="1"/>
</dbReference>
<dbReference type="Proteomes" id="UP000292884">
    <property type="component" value="Unassembled WGS sequence"/>
</dbReference>
<dbReference type="PANTHER" id="PTHR48090:SF7">
    <property type="entry name" value="RFBJ PROTEIN"/>
    <property type="match status" value="1"/>
</dbReference>
<dbReference type="OrthoDB" id="9810303at2"/>
<dbReference type="Gene3D" id="3.90.550.10">
    <property type="entry name" value="Spore Coat Polysaccharide Biosynthesis Protein SpsA, Chain A"/>
    <property type="match status" value="1"/>
</dbReference>
<dbReference type="EMBL" id="SJSK01000003">
    <property type="protein sequence ID" value="TCC90599.1"/>
    <property type="molecule type" value="Genomic_DNA"/>
</dbReference>
<protein>
    <submittedName>
        <fullName evidence="2">Glycosyltransferase family 2 protein</fullName>
    </submittedName>
</protein>
<sequence>MSPYSTCVIVPTYNEATVIKETIMGLLNRNYIIIVVDDGSSDNTYEILYDLPIFYLSHLTNLGQGAAIKTGIEFGLNKGYEYFVTFDGDGQHNPEDIKHMLNHMIVNKYDIIFGSRFLTNSSKSVPKLRKMLLMCARYFNFAITQILLSDAHNGLRTFTKETAKLLRFRENKMAHATEILFDVKHNQLKYTEFPMQVLYTAYSINKGQTEFDGFKVLQDILLNKIFR</sequence>
<reference evidence="2 3" key="1">
    <citation type="submission" date="2019-02" db="EMBL/GenBank/DDBJ databases">
        <title>Pedobacter sp. RP-1-13 sp. nov., isolated from Arctic soil.</title>
        <authorList>
            <person name="Dahal R.H."/>
        </authorList>
    </citation>
    <scope>NUCLEOTIDE SEQUENCE [LARGE SCALE GENOMIC DNA]</scope>
    <source>
        <strain evidence="2 3">RP-1-13</strain>
    </source>
</reference>
<comment type="caution">
    <text evidence="2">The sequence shown here is derived from an EMBL/GenBank/DDBJ whole genome shotgun (WGS) entry which is preliminary data.</text>
</comment>
<dbReference type="PANTHER" id="PTHR48090">
    <property type="entry name" value="UNDECAPRENYL-PHOSPHATE 4-DEOXY-4-FORMAMIDO-L-ARABINOSE TRANSFERASE-RELATED"/>
    <property type="match status" value="1"/>
</dbReference>
<dbReference type="GO" id="GO:0016740">
    <property type="term" value="F:transferase activity"/>
    <property type="evidence" value="ECO:0007669"/>
    <property type="project" value="UniProtKB-KW"/>
</dbReference>
<keyword evidence="3" id="KW-1185">Reference proteome</keyword>
<proteinExistence type="predicted"/>
<dbReference type="InterPro" id="IPR029044">
    <property type="entry name" value="Nucleotide-diphossugar_trans"/>
</dbReference>
<name>A0A4R0MU19_9SPHI</name>
<dbReference type="InterPro" id="IPR001173">
    <property type="entry name" value="Glyco_trans_2-like"/>
</dbReference>
<evidence type="ECO:0000259" key="1">
    <source>
        <dbReference type="Pfam" id="PF00535"/>
    </source>
</evidence>
<feature type="domain" description="Glycosyltransferase 2-like" evidence="1">
    <location>
        <begin position="7"/>
        <end position="161"/>
    </location>
</feature>